<comment type="caution">
    <text evidence="3">The sequence shown here is derived from an EMBL/GenBank/DDBJ whole genome shotgun (WGS) entry which is preliminary data.</text>
</comment>
<dbReference type="Proteomes" id="UP000223527">
    <property type="component" value="Unassembled WGS sequence"/>
</dbReference>
<dbReference type="Pfam" id="PF07331">
    <property type="entry name" value="TctB"/>
    <property type="match status" value="1"/>
</dbReference>
<feature type="transmembrane region" description="Helical" evidence="1">
    <location>
        <begin position="39"/>
        <end position="57"/>
    </location>
</feature>
<sequence>MTRTARWVALGGLAFALLGWQEAARLERWGWDGPGPGLVPQVLLVLIGLAALAVLAWPGDAAAEPEGGAAPHRNRTFLAYAGAMLGVALVLPHAGFILPMLVAVLLMLRLGEGARWSTAGLYAAGLTAGTVLLFGTLLGVPFPPGPVEHALSGLGLLRGG</sequence>
<feature type="transmembrane region" description="Helical" evidence="1">
    <location>
        <begin position="120"/>
        <end position="140"/>
    </location>
</feature>
<dbReference type="AlphaFoldDB" id="A0A2C7ABP6"/>
<gene>
    <name evidence="3" type="ORF">CR162_08310</name>
</gene>
<protein>
    <recommendedName>
        <fullName evidence="2">DUF1468 domain-containing protein</fullName>
    </recommendedName>
</protein>
<accession>A0A2C7ABP6</accession>
<evidence type="ECO:0000313" key="3">
    <source>
        <dbReference type="EMBL" id="PHK95479.1"/>
    </source>
</evidence>
<keyword evidence="4" id="KW-1185">Reference proteome</keyword>
<keyword evidence="1" id="KW-1133">Transmembrane helix</keyword>
<keyword evidence="1" id="KW-0812">Transmembrane</keyword>
<evidence type="ECO:0000313" key="4">
    <source>
        <dbReference type="Proteomes" id="UP000223527"/>
    </source>
</evidence>
<dbReference type="OrthoDB" id="8481678at2"/>
<dbReference type="RefSeq" id="WP_099095075.1">
    <property type="nucleotide sequence ID" value="NZ_PDNU01000010.1"/>
</dbReference>
<keyword evidence="1" id="KW-0472">Membrane</keyword>
<dbReference type="InterPro" id="IPR009936">
    <property type="entry name" value="DUF1468"/>
</dbReference>
<dbReference type="EMBL" id="PDNU01000010">
    <property type="protein sequence ID" value="PHK95479.1"/>
    <property type="molecule type" value="Genomic_DNA"/>
</dbReference>
<feature type="transmembrane region" description="Helical" evidence="1">
    <location>
        <begin position="77"/>
        <end position="108"/>
    </location>
</feature>
<evidence type="ECO:0000259" key="2">
    <source>
        <dbReference type="Pfam" id="PF07331"/>
    </source>
</evidence>
<organism evidence="3 4">
    <name type="scientific">Teichococcus rhizosphaerae</name>
    <dbReference type="NCBI Taxonomy" id="1335062"/>
    <lineage>
        <taxon>Bacteria</taxon>
        <taxon>Pseudomonadati</taxon>
        <taxon>Pseudomonadota</taxon>
        <taxon>Alphaproteobacteria</taxon>
        <taxon>Acetobacterales</taxon>
        <taxon>Roseomonadaceae</taxon>
        <taxon>Roseomonas</taxon>
    </lineage>
</organism>
<reference evidence="3 4" key="1">
    <citation type="submission" date="2017-10" db="EMBL/GenBank/DDBJ databases">
        <authorList>
            <person name="Banno H."/>
            <person name="Chua N.-H."/>
        </authorList>
    </citation>
    <scope>NUCLEOTIDE SEQUENCE [LARGE SCALE GENOMIC DNA]</scope>
    <source>
        <strain evidence="3 4">YW11</strain>
    </source>
</reference>
<name>A0A2C7ABP6_9PROT</name>
<proteinExistence type="predicted"/>
<feature type="domain" description="DUF1468" evidence="2">
    <location>
        <begin position="10"/>
        <end position="143"/>
    </location>
</feature>
<evidence type="ECO:0000256" key="1">
    <source>
        <dbReference type="SAM" id="Phobius"/>
    </source>
</evidence>